<dbReference type="Pfam" id="PF07511">
    <property type="entry name" value="DUF1525"/>
    <property type="match status" value="1"/>
</dbReference>
<keyword evidence="1" id="KW-0732">Signal</keyword>
<protein>
    <submittedName>
        <fullName evidence="2">Integrating conjugative element protein (TIGR03757 family)</fullName>
    </submittedName>
</protein>
<dbReference type="AlphaFoldDB" id="A0A3D9DRS9"/>
<feature type="signal peptide" evidence="1">
    <location>
        <begin position="1"/>
        <end position="30"/>
    </location>
</feature>
<feature type="chain" id="PRO_5017553209" evidence="1">
    <location>
        <begin position="31"/>
        <end position="145"/>
    </location>
</feature>
<gene>
    <name evidence="2" type="ORF">C8D72_3415</name>
</gene>
<dbReference type="EMBL" id="QRDJ01000012">
    <property type="protein sequence ID" value="REC93371.1"/>
    <property type="molecule type" value="Genomic_DNA"/>
</dbReference>
<reference evidence="2 3" key="1">
    <citation type="submission" date="2018-07" db="EMBL/GenBank/DDBJ databases">
        <title>Genomic Encyclopedia of Type Strains, Phase IV (KMG-IV): sequencing the most valuable type-strain genomes for metagenomic binning, comparative biology and taxonomic classification.</title>
        <authorList>
            <person name="Goeker M."/>
        </authorList>
    </citation>
    <scope>NUCLEOTIDE SEQUENCE [LARGE SCALE GENOMIC DNA]</scope>
    <source>
        <strain evidence="2 3">DSM 14324</strain>
    </source>
</reference>
<accession>A0A3D9DRS9</accession>
<dbReference type="NCBIfam" id="TIGR03757">
    <property type="entry name" value="conj_TIGR03757"/>
    <property type="match status" value="1"/>
</dbReference>
<comment type="caution">
    <text evidence="2">The sequence shown here is derived from an EMBL/GenBank/DDBJ whole genome shotgun (WGS) entry which is preliminary data.</text>
</comment>
<evidence type="ECO:0000256" key="1">
    <source>
        <dbReference type="SAM" id="SignalP"/>
    </source>
</evidence>
<dbReference type="Proteomes" id="UP000256334">
    <property type="component" value="Unassembled WGS sequence"/>
</dbReference>
<proteinExistence type="predicted"/>
<evidence type="ECO:0000313" key="2">
    <source>
        <dbReference type="EMBL" id="REC93371.1"/>
    </source>
</evidence>
<organism evidence="2 3">
    <name type="scientific">Kushneria indalinina DSM 14324</name>
    <dbReference type="NCBI Taxonomy" id="1122140"/>
    <lineage>
        <taxon>Bacteria</taxon>
        <taxon>Pseudomonadati</taxon>
        <taxon>Pseudomonadota</taxon>
        <taxon>Gammaproteobacteria</taxon>
        <taxon>Oceanospirillales</taxon>
        <taxon>Halomonadaceae</taxon>
        <taxon>Kushneria</taxon>
    </lineage>
</organism>
<evidence type="ECO:0000313" key="3">
    <source>
        <dbReference type="Proteomes" id="UP000256334"/>
    </source>
</evidence>
<sequence>MSPACLLRPRAATLFLCLLATATMSHCVLAGVEVFTVAGQPVINVPDSAAVVELDAPGRLDARISQDLPSDPARAKQVLQSRMNGPEWQQTLQRYGQLYQGVARAWMLGVEKVPAVVVDSSYVVYGEPDVARALDAIEQAKGSNP</sequence>
<name>A0A3D9DRS9_9GAMM</name>
<dbReference type="RefSeq" id="WP_245955320.1">
    <property type="nucleotide sequence ID" value="NZ_QRDJ01000012.1"/>
</dbReference>
<keyword evidence="3" id="KW-1185">Reference proteome</keyword>
<dbReference type="InterPro" id="IPR011090">
    <property type="entry name" value="Integr_conj_element_PFL4709"/>
</dbReference>